<feature type="compositionally biased region" description="Polar residues" evidence="16">
    <location>
        <begin position="154"/>
        <end position="166"/>
    </location>
</feature>
<keyword evidence="9" id="KW-0007">Acetylation</keyword>
<name>A0A067RI46_ZOONE</name>
<evidence type="ECO:0000256" key="2">
    <source>
        <dbReference type="ARBA" id="ARBA00010107"/>
    </source>
</evidence>
<dbReference type="Gene3D" id="2.30.30.140">
    <property type="match status" value="1"/>
</dbReference>
<dbReference type="PROSITE" id="PS51726">
    <property type="entry name" value="MYST_HAT"/>
    <property type="match status" value="1"/>
</dbReference>
<dbReference type="GO" id="GO:0035267">
    <property type="term" value="C:NuA4 histone acetyltransferase complex"/>
    <property type="evidence" value="ECO:0007669"/>
    <property type="project" value="TreeGrafter"/>
</dbReference>
<proteinExistence type="inferred from homology"/>
<dbReference type="GO" id="GO:0046972">
    <property type="term" value="F:histone H4K16 acetyltransferase activity"/>
    <property type="evidence" value="ECO:0007669"/>
    <property type="project" value="TreeGrafter"/>
</dbReference>
<sequence>MTDDGDERETICDSVASLVEGCRLPVRMQGGDDWPLAEIISVKEVKSSKRYYVHYVDFNKRLDEWVTEERLDTRKVQFPRRDGPTQAGGTSTPKKVGGGNSLSRPASPPSGPEMQLNGSAVLAAALQKKMSRKRKGISLESEDSLDASGPASIATGTPSCPRSTGSMVAHNDDIVTRMKNVEMIELGRHRIRPWYFSPYPQEMVHLTCIYICEFCLKYRKSRKCLERHLAKCNLRHPPGNEIYRKGRISFFEIDGRKNKAYAQNLCLLAKLFLDHKTLYYDTDPFLFYVMTDFDSRGFHIVGYFSKEKESTEDYNVACILTLPPYQRKGCGKLLIEFSYELSKFEGKTGSPEKPLSDLGLLSYRSYWAQTILDFLVNVKPVGDNEKPQITINEICELTSIKKEDVISTLQNLNLINYYKGQYIITLSEETVASHQRSMERRKIRIDPKCLHWTPKDWSKRAKW</sequence>
<dbReference type="PANTHER" id="PTHR10615:SF219">
    <property type="entry name" value="HISTONE ACETYLTRANSFERASE KAT5"/>
    <property type="match status" value="1"/>
</dbReference>
<dbReference type="InterPro" id="IPR002717">
    <property type="entry name" value="HAT_MYST-type"/>
</dbReference>
<dbReference type="AlphaFoldDB" id="A0A067RI46"/>
<evidence type="ECO:0000256" key="7">
    <source>
        <dbReference type="ARBA" id="ARBA00022771"/>
    </source>
</evidence>
<dbReference type="InterPro" id="IPR040706">
    <property type="entry name" value="Zf-MYST"/>
</dbReference>
<keyword evidence="7" id="KW-0863">Zinc-finger</keyword>
<keyword evidence="4 18" id="KW-0808">Transferase</keyword>
<evidence type="ECO:0000313" key="19">
    <source>
        <dbReference type="Proteomes" id="UP000027135"/>
    </source>
</evidence>
<evidence type="ECO:0000256" key="9">
    <source>
        <dbReference type="ARBA" id="ARBA00022990"/>
    </source>
</evidence>
<dbReference type="FunFam" id="3.30.60.60:FF:000001">
    <property type="entry name" value="Histone acetyltransferase"/>
    <property type="match status" value="1"/>
</dbReference>
<dbReference type="Gene3D" id="3.30.60.60">
    <property type="entry name" value="N-acetyl transferase-like"/>
    <property type="match status" value="1"/>
</dbReference>
<dbReference type="GO" id="GO:0005705">
    <property type="term" value="C:polytene chromosome interband"/>
    <property type="evidence" value="ECO:0007669"/>
    <property type="project" value="UniProtKB-ARBA"/>
</dbReference>
<dbReference type="InParanoid" id="A0A067RI46"/>
<keyword evidence="14" id="KW-0012">Acyltransferase</keyword>
<keyword evidence="5" id="KW-0479">Metal-binding</keyword>
<dbReference type="FunCoup" id="A0A067RI46">
    <property type="interactions" value="1565"/>
</dbReference>
<keyword evidence="13" id="KW-0539">Nucleus</keyword>
<evidence type="ECO:0000256" key="15">
    <source>
        <dbReference type="PIRSR" id="PIRSR602717-51"/>
    </source>
</evidence>
<dbReference type="GO" id="GO:0008270">
    <property type="term" value="F:zinc ion binding"/>
    <property type="evidence" value="ECO:0007669"/>
    <property type="project" value="UniProtKB-KW"/>
</dbReference>
<feature type="region of interest" description="Disordered" evidence="16">
    <location>
        <begin position="76"/>
        <end position="115"/>
    </location>
</feature>
<protein>
    <recommendedName>
        <fullName evidence="3">histone acetyltransferase</fullName>
        <ecNumber evidence="3">2.3.1.48</ecNumber>
    </recommendedName>
</protein>
<dbReference type="eggNOG" id="KOG2747">
    <property type="taxonomic scope" value="Eukaryota"/>
</dbReference>
<keyword evidence="6" id="KW-0227">DNA damage</keyword>
<dbReference type="SUPFAM" id="SSF54160">
    <property type="entry name" value="Chromo domain-like"/>
    <property type="match status" value="1"/>
</dbReference>
<evidence type="ECO:0000256" key="10">
    <source>
        <dbReference type="ARBA" id="ARBA00023015"/>
    </source>
</evidence>
<evidence type="ECO:0000256" key="5">
    <source>
        <dbReference type="ARBA" id="ARBA00022723"/>
    </source>
</evidence>
<evidence type="ECO:0000256" key="6">
    <source>
        <dbReference type="ARBA" id="ARBA00022763"/>
    </source>
</evidence>
<dbReference type="Gene3D" id="3.40.630.30">
    <property type="match status" value="1"/>
</dbReference>
<feature type="region of interest" description="Disordered" evidence="16">
    <location>
        <begin position="133"/>
        <end position="167"/>
    </location>
</feature>
<dbReference type="GO" id="GO:0005634">
    <property type="term" value="C:nucleus"/>
    <property type="evidence" value="ECO:0007669"/>
    <property type="project" value="UniProtKB-SubCell"/>
</dbReference>
<keyword evidence="8" id="KW-0862">Zinc</keyword>
<keyword evidence="19" id="KW-1185">Reference proteome</keyword>
<dbReference type="OMA" id="QYQRHGY"/>
<dbReference type="EC" id="2.3.1.48" evidence="3"/>
<evidence type="ECO:0000256" key="12">
    <source>
        <dbReference type="ARBA" id="ARBA00023204"/>
    </source>
</evidence>
<dbReference type="GO" id="GO:0006355">
    <property type="term" value="P:regulation of DNA-templated transcription"/>
    <property type="evidence" value="ECO:0007669"/>
    <property type="project" value="InterPro"/>
</dbReference>
<comment type="subcellular location">
    <subcellularLocation>
        <location evidence="1">Nucleus</location>
    </subcellularLocation>
</comment>
<evidence type="ECO:0000256" key="11">
    <source>
        <dbReference type="ARBA" id="ARBA00023163"/>
    </source>
</evidence>
<accession>A0A067RI46</accession>
<evidence type="ECO:0000259" key="17">
    <source>
        <dbReference type="PROSITE" id="PS51726"/>
    </source>
</evidence>
<dbReference type="Gene3D" id="1.10.10.10">
    <property type="entry name" value="Winged helix-like DNA-binding domain superfamily/Winged helix DNA-binding domain"/>
    <property type="match status" value="1"/>
</dbReference>
<dbReference type="EMBL" id="KK852498">
    <property type="protein sequence ID" value="KDR22668.1"/>
    <property type="molecule type" value="Genomic_DNA"/>
</dbReference>
<evidence type="ECO:0000256" key="14">
    <source>
        <dbReference type="ARBA" id="ARBA00023315"/>
    </source>
</evidence>
<evidence type="ECO:0000256" key="1">
    <source>
        <dbReference type="ARBA" id="ARBA00004123"/>
    </source>
</evidence>
<keyword evidence="12" id="KW-0234">DNA repair</keyword>
<keyword evidence="10" id="KW-0805">Transcription regulation</keyword>
<dbReference type="Pfam" id="PF11717">
    <property type="entry name" value="Tudor-knot"/>
    <property type="match status" value="1"/>
</dbReference>
<evidence type="ECO:0000256" key="13">
    <source>
        <dbReference type="ARBA" id="ARBA00023242"/>
    </source>
</evidence>
<evidence type="ECO:0000256" key="4">
    <source>
        <dbReference type="ARBA" id="ARBA00022679"/>
    </source>
</evidence>
<dbReference type="SMART" id="SM00298">
    <property type="entry name" value="CHROMO"/>
    <property type="match status" value="1"/>
</dbReference>
<dbReference type="FunFam" id="3.40.630.30:FF:000002">
    <property type="entry name" value="Histone acetyltransferase"/>
    <property type="match status" value="1"/>
</dbReference>
<evidence type="ECO:0000256" key="8">
    <source>
        <dbReference type="ARBA" id="ARBA00022833"/>
    </source>
</evidence>
<dbReference type="STRING" id="136037.A0A067RI46"/>
<comment type="similarity">
    <text evidence="2">Belongs to the MYST (SAS/MOZ) family.</text>
</comment>
<gene>
    <name evidence="18" type="ORF">L798_12802</name>
</gene>
<organism evidence="18 19">
    <name type="scientific">Zootermopsis nevadensis</name>
    <name type="common">Dampwood termite</name>
    <dbReference type="NCBI Taxonomy" id="136037"/>
    <lineage>
        <taxon>Eukaryota</taxon>
        <taxon>Metazoa</taxon>
        <taxon>Ecdysozoa</taxon>
        <taxon>Arthropoda</taxon>
        <taxon>Hexapoda</taxon>
        <taxon>Insecta</taxon>
        <taxon>Pterygota</taxon>
        <taxon>Neoptera</taxon>
        <taxon>Polyneoptera</taxon>
        <taxon>Dictyoptera</taxon>
        <taxon>Blattodea</taxon>
        <taxon>Blattoidea</taxon>
        <taxon>Termitoidae</taxon>
        <taxon>Termopsidae</taxon>
        <taxon>Zootermopsis</taxon>
    </lineage>
</organism>
<dbReference type="PANTHER" id="PTHR10615">
    <property type="entry name" value="HISTONE ACETYLTRANSFERASE"/>
    <property type="match status" value="1"/>
</dbReference>
<dbReference type="Pfam" id="PF17772">
    <property type="entry name" value="zf-MYST"/>
    <property type="match status" value="1"/>
</dbReference>
<evidence type="ECO:0000256" key="16">
    <source>
        <dbReference type="SAM" id="MobiDB-lite"/>
    </source>
</evidence>
<keyword evidence="11" id="KW-0804">Transcription</keyword>
<evidence type="ECO:0000313" key="18">
    <source>
        <dbReference type="EMBL" id="KDR22668.1"/>
    </source>
</evidence>
<reference evidence="18 19" key="1">
    <citation type="journal article" date="2014" name="Nat. Commun.">
        <title>Molecular traces of alternative social organization in a termite genome.</title>
        <authorList>
            <person name="Terrapon N."/>
            <person name="Li C."/>
            <person name="Robertson H.M."/>
            <person name="Ji L."/>
            <person name="Meng X."/>
            <person name="Booth W."/>
            <person name="Chen Z."/>
            <person name="Childers C.P."/>
            <person name="Glastad K.M."/>
            <person name="Gokhale K."/>
            <person name="Gowin J."/>
            <person name="Gronenberg W."/>
            <person name="Hermansen R.A."/>
            <person name="Hu H."/>
            <person name="Hunt B.G."/>
            <person name="Huylmans A.K."/>
            <person name="Khalil S.M."/>
            <person name="Mitchell R.D."/>
            <person name="Munoz-Torres M.C."/>
            <person name="Mustard J.A."/>
            <person name="Pan H."/>
            <person name="Reese J.T."/>
            <person name="Scharf M.E."/>
            <person name="Sun F."/>
            <person name="Vogel H."/>
            <person name="Xiao J."/>
            <person name="Yang W."/>
            <person name="Yang Z."/>
            <person name="Yang Z."/>
            <person name="Zhou J."/>
            <person name="Zhu J."/>
            <person name="Brent C.S."/>
            <person name="Elsik C.G."/>
            <person name="Goodisman M.A."/>
            <person name="Liberles D.A."/>
            <person name="Roe R.M."/>
            <person name="Vargo E.L."/>
            <person name="Vilcinskas A."/>
            <person name="Wang J."/>
            <person name="Bornberg-Bauer E."/>
            <person name="Korb J."/>
            <person name="Zhang G."/>
            <person name="Liebig J."/>
        </authorList>
    </citation>
    <scope>NUCLEOTIDE SEQUENCE [LARGE SCALE GENOMIC DNA]</scope>
    <source>
        <tissue evidence="18">Whole organism</tissue>
    </source>
</reference>
<dbReference type="GO" id="GO:0003682">
    <property type="term" value="F:chromatin binding"/>
    <property type="evidence" value="ECO:0007669"/>
    <property type="project" value="UniProtKB-ARBA"/>
</dbReference>
<dbReference type="Proteomes" id="UP000027135">
    <property type="component" value="Unassembled WGS sequence"/>
</dbReference>
<dbReference type="GO" id="GO:0140861">
    <property type="term" value="P:DNA repair-dependent chromatin remodeling"/>
    <property type="evidence" value="ECO:0007669"/>
    <property type="project" value="UniProtKB-ARBA"/>
</dbReference>
<feature type="active site" description="Proton donor/acceptor" evidence="15">
    <location>
        <position position="352"/>
    </location>
</feature>
<dbReference type="Pfam" id="PF01853">
    <property type="entry name" value="MOZ_SAS"/>
    <property type="match status" value="1"/>
</dbReference>
<dbReference type="OrthoDB" id="787137at2759"/>
<dbReference type="InterPro" id="IPR036388">
    <property type="entry name" value="WH-like_DNA-bd_sf"/>
</dbReference>
<dbReference type="GO" id="GO:0000724">
    <property type="term" value="P:double-strand break repair via homologous recombination"/>
    <property type="evidence" value="ECO:0007669"/>
    <property type="project" value="TreeGrafter"/>
</dbReference>
<evidence type="ECO:0000256" key="3">
    <source>
        <dbReference type="ARBA" id="ARBA00013184"/>
    </source>
</evidence>
<dbReference type="InterPro" id="IPR016197">
    <property type="entry name" value="Chromo-like_dom_sf"/>
</dbReference>
<dbReference type="InterPro" id="IPR016181">
    <property type="entry name" value="Acyl_CoA_acyltransferase"/>
</dbReference>
<dbReference type="InterPro" id="IPR000953">
    <property type="entry name" value="Chromo/chromo_shadow_dom"/>
</dbReference>
<dbReference type="FunFam" id="1.10.10.10:FF:000022">
    <property type="entry name" value="Histone acetyltransferase"/>
    <property type="match status" value="1"/>
</dbReference>
<dbReference type="InterPro" id="IPR025995">
    <property type="entry name" value="Tudor-knot"/>
</dbReference>
<dbReference type="SUPFAM" id="SSF55729">
    <property type="entry name" value="Acyl-CoA N-acyltransferases (Nat)"/>
    <property type="match status" value="1"/>
</dbReference>
<dbReference type="FunFam" id="2.30.30.140:FF:000013">
    <property type="entry name" value="Histone acetyltransferase"/>
    <property type="match status" value="1"/>
</dbReference>
<feature type="domain" description="MYST-type HAT" evidence="17">
    <location>
        <begin position="176"/>
        <end position="454"/>
    </location>
</feature>
<dbReference type="InterPro" id="IPR050603">
    <property type="entry name" value="MYST_HAT"/>
</dbReference>